<evidence type="ECO:0000256" key="1">
    <source>
        <dbReference type="SAM" id="MobiDB-lite"/>
    </source>
</evidence>
<reference evidence="2 3" key="1">
    <citation type="submission" date="2023-09" db="EMBL/GenBank/DDBJ databases">
        <authorList>
            <person name="Rey-Velasco X."/>
        </authorList>
    </citation>
    <scope>NUCLEOTIDE SEQUENCE [LARGE SCALE GENOMIC DNA]</scope>
    <source>
        <strain evidence="2 3">F394</strain>
    </source>
</reference>
<protein>
    <recommendedName>
        <fullName evidence="4">RiPP</fullName>
    </recommendedName>
</protein>
<sequence>MKQYNTPALADLGDVRAITAADQRTTQTDQIFNNGESIGTSTGSLDACVSPADNPQPGDMCT</sequence>
<organism evidence="2 3">
    <name type="scientific">Rubrivirga litoralis</name>
    <dbReference type="NCBI Taxonomy" id="3075598"/>
    <lineage>
        <taxon>Bacteria</taxon>
        <taxon>Pseudomonadati</taxon>
        <taxon>Rhodothermota</taxon>
        <taxon>Rhodothermia</taxon>
        <taxon>Rhodothermales</taxon>
        <taxon>Rubricoccaceae</taxon>
        <taxon>Rubrivirga</taxon>
    </lineage>
</organism>
<dbReference type="RefSeq" id="WP_311662046.1">
    <property type="nucleotide sequence ID" value="NZ_JAVRHT010000004.1"/>
</dbReference>
<proteinExistence type="predicted"/>
<keyword evidence="3" id="KW-1185">Reference proteome</keyword>
<dbReference type="Proteomes" id="UP001267426">
    <property type="component" value="Unassembled WGS sequence"/>
</dbReference>
<evidence type="ECO:0000313" key="2">
    <source>
        <dbReference type="EMBL" id="MDT0630732.1"/>
    </source>
</evidence>
<dbReference type="EMBL" id="JAVRHT010000004">
    <property type="protein sequence ID" value="MDT0630732.1"/>
    <property type="molecule type" value="Genomic_DNA"/>
</dbReference>
<accession>A0ABU3BN62</accession>
<evidence type="ECO:0008006" key="4">
    <source>
        <dbReference type="Google" id="ProtNLM"/>
    </source>
</evidence>
<gene>
    <name evidence="2" type="ORF">RM540_03140</name>
</gene>
<feature type="region of interest" description="Disordered" evidence="1">
    <location>
        <begin position="28"/>
        <end position="62"/>
    </location>
</feature>
<feature type="compositionally biased region" description="Polar residues" evidence="1">
    <location>
        <begin position="32"/>
        <end position="44"/>
    </location>
</feature>
<comment type="caution">
    <text evidence="2">The sequence shown here is derived from an EMBL/GenBank/DDBJ whole genome shotgun (WGS) entry which is preliminary data.</text>
</comment>
<name>A0ABU3BN62_9BACT</name>
<evidence type="ECO:0000313" key="3">
    <source>
        <dbReference type="Proteomes" id="UP001267426"/>
    </source>
</evidence>